<dbReference type="InterPro" id="IPR007474">
    <property type="entry name" value="ApaG_domain"/>
</dbReference>
<evidence type="ECO:0000313" key="5">
    <source>
        <dbReference type="Proteomes" id="UP001212602"/>
    </source>
</evidence>
<feature type="domain" description="ApaG" evidence="3">
    <location>
        <begin position="1"/>
        <end position="124"/>
    </location>
</feature>
<dbReference type="InterPro" id="IPR036767">
    <property type="entry name" value="ApaG_sf"/>
</dbReference>
<keyword evidence="5" id="KW-1185">Reference proteome</keyword>
<dbReference type="PROSITE" id="PS51087">
    <property type="entry name" value="APAG"/>
    <property type="match status" value="1"/>
</dbReference>
<evidence type="ECO:0000313" key="4">
    <source>
        <dbReference type="EMBL" id="MDA7418730.1"/>
    </source>
</evidence>
<organism evidence="4 5">
    <name type="scientific">Xenophilus arseniciresistens</name>
    <dbReference type="NCBI Taxonomy" id="1283306"/>
    <lineage>
        <taxon>Bacteria</taxon>
        <taxon>Pseudomonadati</taxon>
        <taxon>Pseudomonadota</taxon>
        <taxon>Betaproteobacteria</taxon>
        <taxon>Burkholderiales</taxon>
        <taxon>Comamonadaceae</taxon>
        <taxon>Xenophilus</taxon>
    </lineage>
</organism>
<evidence type="ECO:0000256" key="2">
    <source>
        <dbReference type="HAMAP-Rule" id="MF_00791"/>
    </source>
</evidence>
<sequence>MSTPPLRIEVEPRYLADQSAPEAGLYTFSYTITVTNVAAVAMQLIARHWLINDASGHAQEVKGLGVVGQQPLLAPGESFRYTSGCRLKAASGTMHGSFFVVSEHGERIDVDVPLFLLEAEALHGSGGHGGGSSPRVLH</sequence>
<dbReference type="RefSeq" id="WP_271429939.1">
    <property type="nucleotide sequence ID" value="NZ_JAQIPB010000011.1"/>
</dbReference>
<dbReference type="GO" id="GO:0070987">
    <property type="term" value="P:error-free translesion synthesis"/>
    <property type="evidence" value="ECO:0007669"/>
    <property type="project" value="TreeGrafter"/>
</dbReference>
<evidence type="ECO:0000259" key="3">
    <source>
        <dbReference type="PROSITE" id="PS51087"/>
    </source>
</evidence>
<dbReference type="AlphaFoldDB" id="A0AAE3T1M0"/>
<dbReference type="Gene3D" id="2.60.40.1470">
    <property type="entry name" value="ApaG domain"/>
    <property type="match status" value="1"/>
</dbReference>
<dbReference type="InterPro" id="IPR023065">
    <property type="entry name" value="Uncharacterised_ApaG"/>
</dbReference>
<evidence type="ECO:0000256" key="1">
    <source>
        <dbReference type="ARBA" id="ARBA00017693"/>
    </source>
</evidence>
<dbReference type="SUPFAM" id="SSF110069">
    <property type="entry name" value="ApaG-like"/>
    <property type="match status" value="1"/>
</dbReference>
<dbReference type="HAMAP" id="MF_00791">
    <property type="entry name" value="ApaG"/>
    <property type="match status" value="1"/>
</dbReference>
<dbReference type="EMBL" id="JAQIPB010000011">
    <property type="protein sequence ID" value="MDA7418730.1"/>
    <property type="molecule type" value="Genomic_DNA"/>
</dbReference>
<name>A0AAE3T1M0_9BURK</name>
<dbReference type="Pfam" id="PF04379">
    <property type="entry name" value="DUF525"/>
    <property type="match status" value="1"/>
</dbReference>
<gene>
    <name evidence="2 4" type="primary">apaG</name>
    <name evidence="4" type="ORF">PGB34_20345</name>
</gene>
<proteinExistence type="inferred from homology"/>
<comment type="caution">
    <text evidence="4">The sequence shown here is derived from an EMBL/GenBank/DDBJ whole genome shotgun (WGS) entry which is preliminary data.</text>
</comment>
<dbReference type="PANTHER" id="PTHR14289:SF16">
    <property type="entry name" value="POLYMERASE DELTA-INTERACTING PROTEIN 2"/>
    <property type="match status" value="1"/>
</dbReference>
<accession>A0AAE3T1M0</accession>
<dbReference type="Proteomes" id="UP001212602">
    <property type="component" value="Unassembled WGS sequence"/>
</dbReference>
<protein>
    <recommendedName>
        <fullName evidence="1 2">Protein ApaG</fullName>
    </recommendedName>
</protein>
<dbReference type="NCBIfam" id="NF003967">
    <property type="entry name" value="PRK05461.1"/>
    <property type="match status" value="1"/>
</dbReference>
<dbReference type="PANTHER" id="PTHR14289">
    <property type="entry name" value="F-BOX ONLY PROTEIN 3"/>
    <property type="match status" value="1"/>
</dbReference>
<reference evidence="4" key="1">
    <citation type="submission" date="2023-01" db="EMBL/GenBank/DDBJ databases">
        <title>Xenophilus mangrovi sp. nov., isolated from soil of Mangrove nature reserve.</title>
        <authorList>
            <person name="Xu S."/>
            <person name="Liu Z."/>
            <person name="Xu Y."/>
        </authorList>
    </citation>
    <scope>NUCLEOTIDE SEQUENCE</scope>
    <source>
        <strain evidence="4">YW8</strain>
    </source>
</reference>